<feature type="domain" description="RNase H type-1" evidence="1">
    <location>
        <begin position="32"/>
        <end position="82"/>
    </location>
</feature>
<comment type="caution">
    <text evidence="2">The sequence shown here is derived from an EMBL/GenBank/DDBJ whole genome shotgun (WGS) entry which is preliminary data.</text>
</comment>
<dbReference type="Proteomes" id="UP000593577">
    <property type="component" value="Unassembled WGS sequence"/>
</dbReference>
<dbReference type="InterPro" id="IPR002156">
    <property type="entry name" value="RNaseH_domain"/>
</dbReference>
<dbReference type="EMBL" id="JABFAA010000004">
    <property type="protein sequence ID" value="MBA0679429.1"/>
    <property type="molecule type" value="Genomic_DNA"/>
</dbReference>
<evidence type="ECO:0000313" key="3">
    <source>
        <dbReference type="Proteomes" id="UP000593577"/>
    </source>
</evidence>
<protein>
    <recommendedName>
        <fullName evidence="1">RNase H type-1 domain-containing protein</fullName>
    </recommendedName>
</protein>
<dbReference type="AlphaFoldDB" id="A0A7J8WY03"/>
<name>A0A7J8WY03_GOSAI</name>
<gene>
    <name evidence="2" type="ORF">Goari_011195</name>
</gene>
<dbReference type="GO" id="GO:0004523">
    <property type="term" value="F:RNA-DNA hybrid ribonuclease activity"/>
    <property type="evidence" value="ECO:0007669"/>
    <property type="project" value="InterPro"/>
</dbReference>
<dbReference type="Pfam" id="PF13456">
    <property type="entry name" value="RVT_3"/>
    <property type="match status" value="1"/>
</dbReference>
<dbReference type="GO" id="GO:0003676">
    <property type="term" value="F:nucleic acid binding"/>
    <property type="evidence" value="ECO:0007669"/>
    <property type="project" value="InterPro"/>
</dbReference>
<proteinExistence type="predicted"/>
<evidence type="ECO:0000313" key="2">
    <source>
        <dbReference type="EMBL" id="MBA0679429.1"/>
    </source>
</evidence>
<organism evidence="2 3">
    <name type="scientific">Gossypium aridum</name>
    <name type="common">American cotton</name>
    <name type="synonym">Erioxylum aridum</name>
    <dbReference type="NCBI Taxonomy" id="34290"/>
    <lineage>
        <taxon>Eukaryota</taxon>
        <taxon>Viridiplantae</taxon>
        <taxon>Streptophyta</taxon>
        <taxon>Embryophyta</taxon>
        <taxon>Tracheophyta</taxon>
        <taxon>Spermatophyta</taxon>
        <taxon>Magnoliopsida</taxon>
        <taxon>eudicotyledons</taxon>
        <taxon>Gunneridae</taxon>
        <taxon>Pentapetalae</taxon>
        <taxon>rosids</taxon>
        <taxon>malvids</taxon>
        <taxon>Malvales</taxon>
        <taxon>Malvaceae</taxon>
        <taxon>Malvoideae</taxon>
        <taxon>Gossypium</taxon>
    </lineage>
</organism>
<sequence length="108" mass="12277">MDFEVKKWRPNVVLECPLKTILDTATNLELIVISKLNSHEIDFSKTNSFTWDVKGLSKSFISCQFAFIVKNGNQTTHAMASKGMLRQEEAFWVEDVSSLTLNHAAIDR</sequence>
<keyword evidence="3" id="KW-1185">Reference proteome</keyword>
<reference evidence="2 3" key="1">
    <citation type="journal article" date="2019" name="Genome Biol. Evol.">
        <title>Insights into the evolution of the New World diploid cottons (Gossypium, subgenus Houzingenia) based on genome sequencing.</title>
        <authorList>
            <person name="Grover C.E."/>
            <person name="Arick M.A. 2nd"/>
            <person name="Thrash A."/>
            <person name="Conover J.L."/>
            <person name="Sanders W.S."/>
            <person name="Peterson D.G."/>
            <person name="Frelichowski J.E."/>
            <person name="Scheffler J.A."/>
            <person name="Scheffler B.E."/>
            <person name="Wendel J.F."/>
        </authorList>
    </citation>
    <scope>NUCLEOTIDE SEQUENCE [LARGE SCALE GENOMIC DNA]</scope>
    <source>
        <strain evidence="2">185</strain>
        <tissue evidence="2">Leaf</tissue>
    </source>
</reference>
<accession>A0A7J8WY03</accession>
<evidence type="ECO:0000259" key="1">
    <source>
        <dbReference type="Pfam" id="PF13456"/>
    </source>
</evidence>